<keyword evidence="4 10" id="KW-0479">Metal-binding</keyword>
<evidence type="ECO:0000256" key="8">
    <source>
        <dbReference type="ARBA" id="ARBA00046341"/>
    </source>
</evidence>
<dbReference type="PANTHER" id="PTHR21497">
    <property type="entry name" value="UBIQUITIN LIGASE E3 ALPHA-RELATED"/>
    <property type="match status" value="1"/>
</dbReference>
<dbReference type="GO" id="GO:0008270">
    <property type="term" value="F:zinc ion binding"/>
    <property type="evidence" value="ECO:0007669"/>
    <property type="project" value="UniProtKB-UniRule"/>
</dbReference>
<evidence type="ECO:0000256" key="3">
    <source>
        <dbReference type="ARBA" id="ARBA00022679"/>
    </source>
</evidence>
<dbReference type="UniPathway" id="UPA00143"/>
<keyword evidence="5 10" id="KW-0863">Zinc-finger</keyword>
<comment type="similarity">
    <text evidence="8 10">Belongs to the E3 ubiquitin-protein ligase UBR1-like family.</text>
</comment>
<evidence type="ECO:0000313" key="13">
    <source>
        <dbReference type="Proteomes" id="UP000011083"/>
    </source>
</evidence>
<dbReference type="EMBL" id="KB008093">
    <property type="protein sequence ID" value="ELR13453.1"/>
    <property type="molecule type" value="Genomic_DNA"/>
</dbReference>
<keyword evidence="7 10" id="KW-0862">Zinc</keyword>
<evidence type="ECO:0000259" key="11">
    <source>
        <dbReference type="PROSITE" id="PS51157"/>
    </source>
</evidence>
<dbReference type="PANTHER" id="PTHR21497:SF24">
    <property type="entry name" value="E3 UBIQUITIN-PROTEIN LIGASE UBR1"/>
    <property type="match status" value="1"/>
</dbReference>
<dbReference type="GO" id="GO:0016567">
    <property type="term" value="P:protein ubiquitination"/>
    <property type="evidence" value="ECO:0007669"/>
    <property type="project" value="UniProtKB-UniRule"/>
</dbReference>
<evidence type="ECO:0000313" key="12">
    <source>
        <dbReference type="EMBL" id="ELR13453.1"/>
    </source>
</evidence>
<dbReference type="GeneID" id="14914032"/>
<feature type="zinc finger region" description="UBR-type" evidence="9">
    <location>
        <begin position="57"/>
        <end position="128"/>
    </location>
</feature>
<evidence type="ECO:0000256" key="10">
    <source>
        <dbReference type="RuleBase" id="RU366018"/>
    </source>
</evidence>
<comment type="catalytic activity">
    <reaction evidence="1 10">
        <text>S-ubiquitinyl-[E2 ubiquitin-conjugating enzyme]-L-cysteine + [acceptor protein]-L-lysine = [E2 ubiquitin-conjugating enzyme]-L-cysteine + N(6)-ubiquitinyl-[acceptor protein]-L-lysine.</text>
        <dbReference type="EC" id="2.3.2.27"/>
    </reaction>
</comment>
<keyword evidence="13" id="KW-1185">Reference proteome</keyword>
<dbReference type="EC" id="2.3.2.27" evidence="10"/>
<dbReference type="Pfam" id="PF02207">
    <property type="entry name" value="zf-UBR"/>
    <property type="match status" value="1"/>
</dbReference>
<dbReference type="Proteomes" id="UP000011083">
    <property type="component" value="Unassembled WGS sequence"/>
</dbReference>
<evidence type="ECO:0000256" key="6">
    <source>
        <dbReference type="ARBA" id="ARBA00022786"/>
    </source>
</evidence>
<evidence type="ECO:0000256" key="5">
    <source>
        <dbReference type="ARBA" id="ARBA00022771"/>
    </source>
</evidence>
<reference evidence="12 13" key="1">
    <citation type="journal article" date="2013" name="Genome Biol.">
        <title>Genome of Acanthamoeba castellanii highlights extensive lateral gene transfer and early evolution of tyrosine kinase signaling.</title>
        <authorList>
            <person name="Clarke M."/>
            <person name="Lohan A.J."/>
            <person name="Liu B."/>
            <person name="Lagkouvardos I."/>
            <person name="Roy S."/>
            <person name="Zafar N."/>
            <person name="Bertelli C."/>
            <person name="Schilde C."/>
            <person name="Kianianmomeni A."/>
            <person name="Burglin T.R."/>
            <person name="Frech C."/>
            <person name="Turcotte B."/>
            <person name="Kopec K.O."/>
            <person name="Synnott J.M."/>
            <person name="Choo C."/>
            <person name="Paponov I."/>
            <person name="Finkler A."/>
            <person name="Soon Heng Tan C."/>
            <person name="Hutchins A.P."/>
            <person name="Weinmeier T."/>
            <person name="Rattei T."/>
            <person name="Chu J.S."/>
            <person name="Gimenez G."/>
            <person name="Irimia M."/>
            <person name="Rigden D.J."/>
            <person name="Fitzpatrick D.A."/>
            <person name="Lorenzo-Morales J."/>
            <person name="Bateman A."/>
            <person name="Chiu C.H."/>
            <person name="Tang P."/>
            <person name="Hegemann P."/>
            <person name="Fromm H."/>
            <person name="Raoult D."/>
            <person name="Greub G."/>
            <person name="Miranda-Saavedra D."/>
            <person name="Chen N."/>
            <person name="Nash P."/>
            <person name="Ginger M.L."/>
            <person name="Horn M."/>
            <person name="Schaap P."/>
            <person name="Caler L."/>
            <person name="Loftus B."/>
        </authorList>
    </citation>
    <scope>NUCLEOTIDE SEQUENCE [LARGE SCALE GENOMIC DNA]</scope>
    <source>
        <strain evidence="12 13">Neff</strain>
    </source>
</reference>
<dbReference type="GO" id="GO:0005737">
    <property type="term" value="C:cytoplasm"/>
    <property type="evidence" value="ECO:0007669"/>
    <property type="project" value="TreeGrafter"/>
</dbReference>
<keyword evidence="6 10" id="KW-0833">Ubl conjugation pathway</keyword>
<organism evidence="12 13">
    <name type="scientific">Acanthamoeba castellanii (strain ATCC 30010 / Neff)</name>
    <dbReference type="NCBI Taxonomy" id="1257118"/>
    <lineage>
        <taxon>Eukaryota</taxon>
        <taxon>Amoebozoa</taxon>
        <taxon>Discosea</taxon>
        <taxon>Longamoebia</taxon>
        <taxon>Centramoebida</taxon>
        <taxon>Acanthamoebidae</taxon>
        <taxon>Acanthamoeba</taxon>
    </lineage>
</organism>
<evidence type="ECO:0000256" key="4">
    <source>
        <dbReference type="ARBA" id="ARBA00022723"/>
    </source>
</evidence>
<dbReference type="GO" id="GO:0061630">
    <property type="term" value="F:ubiquitin protein ligase activity"/>
    <property type="evidence" value="ECO:0007669"/>
    <property type="project" value="UniProtKB-UniRule"/>
</dbReference>
<feature type="domain" description="UBR-type" evidence="11">
    <location>
        <begin position="57"/>
        <end position="128"/>
    </location>
</feature>
<dbReference type="GO" id="GO:0000151">
    <property type="term" value="C:ubiquitin ligase complex"/>
    <property type="evidence" value="ECO:0007669"/>
    <property type="project" value="TreeGrafter"/>
</dbReference>
<accession>L8GL55</accession>
<dbReference type="AlphaFoldDB" id="L8GL55"/>
<protein>
    <recommendedName>
        <fullName evidence="10">E3 ubiquitin-protein ligase</fullName>
        <ecNumber evidence="10">2.3.2.27</ecNumber>
    </recommendedName>
</protein>
<evidence type="ECO:0000256" key="1">
    <source>
        <dbReference type="ARBA" id="ARBA00000900"/>
    </source>
</evidence>
<sequence length="232" mass="25106">MDKAEESALTEGGEVTMYLLTRLLSIASSNESVIQQILQAGVGLMFNGQPPGEAKSSVCGRTWGPGAMAYRCSDCQMNSSSCICVDCFKHGNHEGHDYRLYSSGYGGCCDCGDPAAWKPKGASSTESTAEQNFNPEVTKVFLDHVLGLLHTRMVSYLKQEENVAGIGLILTFISKVCSFGDAPRRVMAEAMLSFGNADDILKAPDRPSVLEHHISDFTKLLKGRGKCSRSHI</sequence>
<dbReference type="RefSeq" id="XP_004335466.1">
    <property type="nucleotide sequence ID" value="XM_004335418.1"/>
</dbReference>
<evidence type="ECO:0000256" key="9">
    <source>
        <dbReference type="PROSITE-ProRule" id="PRU00508"/>
    </source>
</evidence>
<name>L8GL55_ACACF</name>
<dbReference type="CDD" id="cd19673">
    <property type="entry name" value="UBR-box_UBR3"/>
    <property type="match status" value="1"/>
</dbReference>
<evidence type="ECO:0000256" key="2">
    <source>
        <dbReference type="ARBA" id="ARBA00004906"/>
    </source>
</evidence>
<dbReference type="OrthoDB" id="15304at2759"/>
<dbReference type="STRING" id="1257118.L8GL55"/>
<dbReference type="PROSITE" id="PS51157">
    <property type="entry name" value="ZF_UBR"/>
    <property type="match status" value="1"/>
</dbReference>
<proteinExistence type="inferred from homology"/>
<evidence type="ECO:0000256" key="7">
    <source>
        <dbReference type="ARBA" id="ARBA00022833"/>
    </source>
</evidence>
<dbReference type="VEuPathDB" id="AmoebaDB:ACA1_245440"/>
<dbReference type="Gene3D" id="2.10.110.30">
    <property type="match status" value="1"/>
</dbReference>
<gene>
    <name evidence="12" type="ORF">ACA1_245440</name>
</gene>
<comment type="pathway">
    <text evidence="2 10">Protein modification; protein ubiquitination.</text>
</comment>
<dbReference type="FunFam" id="2.10.110.30:FF:000002">
    <property type="entry name" value="Putative e3 ubiquitin-protein ligase ubr3"/>
    <property type="match status" value="1"/>
</dbReference>
<dbReference type="KEGG" id="acan:ACA1_245440"/>
<dbReference type="GO" id="GO:0071596">
    <property type="term" value="P:ubiquitin-dependent protein catabolic process via the N-end rule pathway"/>
    <property type="evidence" value="ECO:0007669"/>
    <property type="project" value="UniProtKB-UniRule"/>
</dbReference>
<dbReference type="SMART" id="SM00396">
    <property type="entry name" value="ZnF_UBR1"/>
    <property type="match status" value="1"/>
</dbReference>
<dbReference type="InterPro" id="IPR003126">
    <property type="entry name" value="Znf_UBR"/>
</dbReference>
<keyword evidence="3 10" id="KW-0808">Transferase</keyword>
<comment type="function">
    <text evidence="10">Ubiquitin ligase protein which is a component of the N-end rule pathway. Recognizes and binds to proteins bearing specific N-terminal residues that are destabilizing according to the N-end rule, leading to their ubiquitination and subsequent degradation.</text>
</comment>
<dbReference type="InterPro" id="IPR039164">
    <property type="entry name" value="UBR1-like"/>
</dbReference>